<dbReference type="AlphaFoldDB" id="A0A5B7F0A3"/>
<dbReference type="Proteomes" id="UP000324222">
    <property type="component" value="Unassembled WGS sequence"/>
</dbReference>
<sequence>MFRFCARYKALHDPVFVCACEGGGGGEEKGEEEEEEEGEGLVLSYISSSSFFPSLFPLPVLPKGDILSRISPALLLSIYSASFSVSLLSPRCSVSVCVPGGAPCVDLFLRFVFLEKFALFYLVLEFQDVSFSGLCRRLLRTGAAPSIPVLVICVESSGVPAGGGGVLGVLCSRTVIAEVRVWAAKFPPTPRPRWSVDAVGSPYRHQVGTSPGRPVPGELPHGRREVVAATLPSVSGVHGRVVCSISAHLEI</sequence>
<reference evidence="1 2" key="1">
    <citation type="submission" date="2019-05" db="EMBL/GenBank/DDBJ databases">
        <title>Another draft genome of Portunus trituberculatus and its Hox gene families provides insights of decapod evolution.</title>
        <authorList>
            <person name="Jeong J.-H."/>
            <person name="Song I."/>
            <person name="Kim S."/>
            <person name="Choi T."/>
            <person name="Kim D."/>
            <person name="Ryu S."/>
            <person name="Kim W."/>
        </authorList>
    </citation>
    <scope>NUCLEOTIDE SEQUENCE [LARGE SCALE GENOMIC DNA]</scope>
    <source>
        <tissue evidence="1">Muscle</tissue>
    </source>
</reference>
<accession>A0A5B7F0A3</accession>
<keyword evidence="2" id="KW-1185">Reference proteome</keyword>
<comment type="caution">
    <text evidence="1">The sequence shown here is derived from an EMBL/GenBank/DDBJ whole genome shotgun (WGS) entry which is preliminary data.</text>
</comment>
<protein>
    <submittedName>
        <fullName evidence="1">Uncharacterized protein</fullName>
    </submittedName>
</protein>
<evidence type="ECO:0000313" key="1">
    <source>
        <dbReference type="EMBL" id="MPC38678.1"/>
    </source>
</evidence>
<dbReference type="EMBL" id="VSRR010004138">
    <property type="protein sequence ID" value="MPC38678.1"/>
    <property type="molecule type" value="Genomic_DNA"/>
</dbReference>
<gene>
    <name evidence="1" type="ORF">E2C01_032189</name>
</gene>
<evidence type="ECO:0000313" key="2">
    <source>
        <dbReference type="Proteomes" id="UP000324222"/>
    </source>
</evidence>
<organism evidence="1 2">
    <name type="scientific">Portunus trituberculatus</name>
    <name type="common">Swimming crab</name>
    <name type="synonym">Neptunus trituberculatus</name>
    <dbReference type="NCBI Taxonomy" id="210409"/>
    <lineage>
        <taxon>Eukaryota</taxon>
        <taxon>Metazoa</taxon>
        <taxon>Ecdysozoa</taxon>
        <taxon>Arthropoda</taxon>
        <taxon>Crustacea</taxon>
        <taxon>Multicrustacea</taxon>
        <taxon>Malacostraca</taxon>
        <taxon>Eumalacostraca</taxon>
        <taxon>Eucarida</taxon>
        <taxon>Decapoda</taxon>
        <taxon>Pleocyemata</taxon>
        <taxon>Brachyura</taxon>
        <taxon>Eubrachyura</taxon>
        <taxon>Portunoidea</taxon>
        <taxon>Portunidae</taxon>
        <taxon>Portuninae</taxon>
        <taxon>Portunus</taxon>
    </lineage>
</organism>
<proteinExistence type="predicted"/>
<name>A0A5B7F0A3_PORTR</name>